<evidence type="ECO:0000256" key="1">
    <source>
        <dbReference type="ARBA" id="ARBA00022741"/>
    </source>
</evidence>
<keyword evidence="5" id="KW-1185">Reference proteome</keyword>
<dbReference type="PROSITE" id="PS51882">
    <property type="entry name" value="G_ALPHA"/>
    <property type="match status" value="1"/>
</dbReference>
<dbReference type="InterPro" id="IPR011025">
    <property type="entry name" value="GproteinA_insert"/>
</dbReference>
<dbReference type="RefSeq" id="XP_050497998.1">
    <property type="nucleotide sequence ID" value="XM_050642041.1"/>
</dbReference>
<evidence type="ECO:0000256" key="2">
    <source>
        <dbReference type="ARBA" id="ARBA00023134"/>
    </source>
</evidence>
<dbReference type="Proteomes" id="UP001652700">
    <property type="component" value="Unplaced"/>
</dbReference>
<proteinExistence type="predicted"/>
<dbReference type="CDD" id="cd00066">
    <property type="entry name" value="G-alpha"/>
    <property type="match status" value="1"/>
</dbReference>
<evidence type="ECO:0000256" key="3">
    <source>
        <dbReference type="ARBA" id="ARBA00023224"/>
    </source>
</evidence>
<protein>
    <recommendedName>
        <fullName evidence="6">Guanine nucleotide-binding protein G(O) subunit alpha</fullName>
    </recommendedName>
</protein>
<dbReference type="PANTHER" id="PTHR10218">
    <property type="entry name" value="GTP-BINDING PROTEIN ALPHA SUBUNIT"/>
    <property type="match status" value="1"/>
</dbReference>
<dbReference type="Gene3D" id="3.40.50.300">
    <property type="entry name" value="P-loop containing nucleotide triphosphate hydrolases"/>
    <property type="match status" value="1"/>
</dbReference>
<reference evidence="4" key="1">
    <citation type="submission" date="2025-05" db="UniProtKB">
        <authorList>
            <consortium name="EnsemblMetazoa"/>
        </authorList>
    </citation>
    <scope>IDENTIFICATION</scope>
</reference>
<dbReference type="InterPro" id="IPR027417">
    <property type="entry name" value="P-loop_NTPase"/>
</dbReference>
<keyword evidence="1" id="KW-0547">Nucleotide-binding</keyword>
<evidence type="ECO:0000313" key="4">
    <source>
        <dbReference type="EnsemblMetazoa" id="XP_050497998.1"/>
    </source>
</evidence>
<accession>A0ABM5JJ87</accession>
<dbReference type="SUPFAM" id="SSF47895">
    <property type="entry name" value="Transducin (alpha subunit), insertion domain"/>
    <property type="match status" value="1"/>
</dbReference>
<dbReference type="Pfam" id="PF00503">
    <property type="entry name" value="G-alpha"/>
    <property type="match status" value="1"/>
</dbReference>
<dbReference type="GeneID" id="114340305"/>
<evidence type="ECO:0000313" key="5">
    <source>
        <dbReference type="Proteomes" id="UP001652700"/>
    </source>
</evidence>
<dbReference type="PRINTS" id="PR00318">
    <property type="entry name" value="GPROTEINA"/>
</dbReference>
<dbReference type="SMART" id="SM00275">
    <property type="entry name" value="G_alpha"/>
    <property type="match status" value="1"/>
</dbReference>
<evidence type="ECO:0008006" key="6">
    <source>
        <dbReference type="Google" id="ProtNLM"/>
    </source>
</evidence>
<dbReference type="Gene3D" id="1.10.400.10">
    <property type="entry name" value="GI Alpha 1, domain 2-like"/>
    <property type="match status" value="1"/>
</dbReference>
<keyword evidence="2" id="KW-0342">GTP-binding</keyword>
<name>A0ABM5JJ87_DIAVI</name>
<sequence>MGACLTLEREEGKARKRSEEIDRQLGEFAKQQNNVIKILLLGAGESGKSTLVKQMKIIHTDGFTHAELSSFRPTVLDNLLASMKYVLVGMGILRINLEHQRNKVHAENVLLAKSCFDMSFTILPDVAASLQALWSDRGVRLAVARGYDYELNDSALYLFENMERLCDPKYVPNPTDVLRARVRTQGIIETQFRINDMIVSMYDVGGQRSQRRKWIYCFDDVRAVLFVISLSGYDMTLLEDASVNRLEESLNLFGQIVNNPFFRDASFVLFLNKFDLFREKILYSHRHLRLYFPDYKGFSPDYLKDQEILLSFLYDDDELDQLADNVLSQIEDQLEIKLIEVGKPIKRSIGRPKISTENSPHTPKTPRVEMRPLKEIRIDKIQSFARLR</sequence>
<organism evidence="4 5">
    <name type="scientific">Diabrotica virgifera virgifera</name>
    <name type="common">western corn rootworm</name>
    <dbReference type="NCBI Taxonomy" id="50390"/>
    <lineage>
        <taxon>Eukaryota</taxon>
        <taxon>Metazoa</taxon>
        <taxon>Ecdysozoa</taxon>
        <taxon>Arthropoda</taxon>
        <taxon>Hexapoda</taxon>
        <taxon>Insecta</taxon>
        <taxon>Pterygota</taxon>
        <taxon>Neoptera</taxon>
        <taxon>Endopterygota</taxon>
        <taxon>Coleoptera</taxon>
        <taxon>Polyphaga</taxon>
        <taxon>Cucujiformia</taxon>
        <taxon>Chrysomeloidea</taxon>
        <taxon>Chrysomelidae</taxon>
        <taxon>Galerucinae</taxon>
        <taxon>Diabroticina</taxon>
        <taxon>Diabroticites</taxon>
        <taxon>Diabrotica</taxon>
    </lineage>
</organism>
<dbReference type="PANTHER" id="PTHR10218:SF231">
    <property type="entry name" value="GUANINE NUCLEOTIDE BINDING PROTEIN (G PROTEIN) ALPHA V1"/>
    <property type="match status" value="1"/>
</dbReference>
<dbReference type="InterPro" id="IPR001019">
    <property type="entry name" value="Gprotein_alpha_su"/>
</dbReference>
<dbReference type="SUPFAM" id="SSF52540">
    <property type="entry name" value="P-loop containing nucleoside triphosphate hydrolases"/>
    <property type="match status" value="1"/>
</dbReference>
<keyword evidence="3" id="KW-0807">Transducer</keyword>
<dbReference type="EnsemblMetazoa" id="XM_050642041.1">
    <property type="protein sequence ID" value="XP_050497998.1"/>
    <property type="gene ID" value="LOC114340305"/>
</dbReference>